<evidence type="ECO:0000313" key="2">
    <source>
        <dbReference type="Proteomes" id="UP000076532"/>
    </source>
</evidence>
<sequence>MQECGGSADVVANILLRRIKNNAKQAKPDWDSFEHDFKHLLNQLTLENNDAPRTAIMRQTIIAHPTFAMAMVDVLSILVDKTSQPTDARLANALLYPLIAIRKHFSLKGYDSVAQLVRTNVITLITRLTHSYGSHDDIVDVSGCMLDIFANFAIYRPFLNRTGRNLMASSADYPTAGRGGEVCQDIIVLTSLVNQYADILKAKTQYAFCCGSPEVRLAACNLFT</sequence>
<name>A0A166JB57_9AGAM</name>
<protein>
    <submittedName>
        <fullName evidence="1">Uncharacterized protein</fullName>
    </submittedName>
</protein>
<evidence type="ECO:0000313" key="1">
    <source>
        <dbReference type="EMBL" id="KZP20685.1"/>
    </source>
</evidence>
<dbReference type="AlphaFoldDB" id="A0A166JB57"/>
<accession>A0A166JB57</accession>
<reference evidence="1 2" key="1">
    <citation type="journal article" date="2016" name="Mol. Biol. Evol.">
        <title>Comparative Genomics of Early-Diverging Mushroom-Forming Fungi Provides Insights into the Origins of Lignocellulose Decay Capabilities.</title>
        <authorList>
            <person name="Nagy L.G."/>
            <person name="Riley R."/>
            <person name="Tritt A."/>
            <person name="Adam C."/>
            <person name="Daum C."/>
            <person name="Floudas D."/>
            <person name="Sun H."/>
            <person name="Yadav J.S."/>
            <person name="Pangilinan J."/>
            <person name="Larsson K.H."/>
            <person name="Matsuura K."/>
            <person name="Barry K."/>
            <person name="Labutti K."/>
            <person name="Kuo R."/>
            <person name="Ohm R.A."/>
            <person name="Bhattacharya S.S."/>
            <person name="Shirouzu T."/>
            <person name="Yoshinaga Y."/>
            <person name="Martin F.M."/>
            <person name="Grigoriev I.V."/>
            <person name="Hibbett D.S."/>
        </authorList>
    </citation>
    <scope>NUCLEOTIDE SEQUENCE [LARGE SCALE GENOMIC DNA]</scope>
    <source>
        <strain evidence="1 2">CBS 109695</strain>
    </source>
</reference>
<organism evidence="1 2">
    <name type="scientific">Athelia psychrophila</name>
    <dbReference type="NCBI Taxonomy" id="1759441"/>
    <lineage>
        <taxon>Eukaryota</taxon>
        <taxon>Fungi</taxon>
        <taxon>Dikarya</taxon>
        <taxon>Basidiomycota</taxon>
        <taxon>Agaricomycotina</taxon>
        <taxon>Agaricomycetes</taxon>
        <taxon>Agaricomycetidae</taxon>
        <taxon>Atheliales</taxon>
        <taxon>Atheliaceae</taxon>
        <taxon>Athelia</taxon>
    </lineage>
</organism>
<dbReference type="OrthoDB" id="10605016at2759"/>
<proteinExistence type="predicted"/>
<dbReference type="EMBL" id="KV417553">
    <property type="protein sequence ID" value="KZP20685.1"/>
    <property type="molecule type" value="Genomic_DNA"/>
</dbReference>
<gene>
    <name evidence="1" type="ORF">FIBSPDRAFT_533566</name>
</gene>
<keyword evidence="2" id="KW-1185">Reference proteome</keyword>
<dbReference type="Proteomes" id="UP000076532">
    <property type="component" value="Unassembled WGS sequence"/>
</dbReference>